<keyword evidence="3" id="KW-1185">Reference proteome</keyword>
<protein>
    <submittedName>
        <fullName evidence="2">Uncharacterized protein</fullName>
    </submittedName>
</protein>
<sequence length="99" mass="10623">MPRSKDVAGSPGDHGSGVQHGAPLHWLAHPSSHASGNSDWLLSAAAPKVRKIEKLQPTQTTPWQGLLAKLTLQRTQSTPERCCYPTLAQGPRTGNPEHS</sequence>
<evidence type="ECO:0000313" key="3">
    <source>
        <dbReference type="Proteomes" id="UP000052978"/>
    </source>
</evidence>
<reference evidence="2 3" key="1">
    <citation type="journal article" date="2013" name="Nat. Commun.">
        <title>Genome analysis reveals insights into physiology and longevity of the Brandt's bat Myotis brandtii.</title>
        <authorList>
            <person name="Seim I."/>
            <person name="Fang X."/>
            <person name="Xiong Z."/>
            <person name="Lobanov A.V."/>
            <person name="Huang Z."/>
            <person name="Ma S."/>
            <person name="Feng Y."/>
            <person name="Turanov A.A."/>
            <person name="Zhu Y."/>
            <person name="Lenz T.L."/>
            <person name="Gerashchenko M.V."/>
            <person name="Fan D."/>
            <person name="Hee Yim S."/>
            <person name="Yao X."/>
            <person name="Jordan D."/>
            <person name="Xiong Y."/>
            <person name="Ma Y."/>
            <person name="Lyapunov A.N."/>
            <person name="Chen G."/>
            <person name="Kulakova O.I."/>
            <person name="Sun Y."/>
            <person name="Lee S.G."/>
            <person name="Bronson R.T."/>
            <person name="Moskalev A.A."/>
            <person name="Sunyaev S.R."/>
            <person name="Zhang G."/>
            <person name="Krogh A."/>
            <person name="Wang J."/>
            <person name="Gladyshev V.N."/>
        </authorList>
    </citation>
    <scope>NUCLEOTIDE SEQUENCE [LARGE SCALE GENOMIC DNA]</scope>
</reference>
<evidence type="ECO:0000313" key="2">
    <source>
        <dbReference type="EMBL" id="EPQ15324.1"/>
    </source>
</evidence>
<dbReference type="Proteomes" id="UP000052978">
    <property type="component" value="Unassembled WGS sequence"/>
</dbReference>
<proteinExistence type="predicted"/>
<dbReference type="EMBL" id="KE164126">
    <property type="protein sequence ID" value="EPQ15324.1"/>
    <property type="molecule type" value="Genomic_DNA"/>
</dbReference>
<organism evidence="2 3">
    <name type="scientific">Myotis brandtii</name>
    <name type="common">Brandt's bat</name>
    <dbReference type="NCBI Taxonomy" id="109478"/>
    <lineage>
        <taxon>Eukaryota</taxon>
        <taxon>Metazoa</taxon>
        <taxon>Chordata</taxon>
        <taxon>Craniata</taxon>
        <taxon>Vertebrata</taxon>
        <taxon>Euteleostomi</taxon>
        <taxon>Mammalia</taxon>
        <taxon>Eutheria</taxon>
        <taxon>Laurasiatheria</taxon>
        <taxon>Chiroptera</taxon>
        <taxon>Yangochiroptera</taxon>
        <taxon>Vespertilionidae</taxon>
        <taxon>Myotis</taxon>
    </lineage>
</organism>
<feature type="region of interest" description="Disordered" evidence="1">
    <location>
        <begin position="1"/>
        <end position="39"/>
    </location>
</feature>
<dbReference type="AlphaFoldDB" id="S7ND76"/>
<gene>
    <name evidence="2" type="ORF">D623_10003627</name>
</gene>
<accession>S7ND76</accession>
<evidence type="ECO:0000256" key="1">
    <source>
        <dbReference type="SAM" id="MobiDB-lite"/>
    </source>
</evidence>
<name>S7ND76_MYOBR</name>